<dbReference type="Pfam" id="PF00017">
    <property type="entry name" value="SH2"/>
    <property type="match status" value="1"/>
</dbReference>
<dbReference type="SMART" id="SM00252">
    <property type="entry name" value="SH2"/>
    <property type="match status" value="1"/>
</dbReference>
<evidence type="ECO:0000256" key="3">
    <source>
        <dbReference type="ARBA" id="ARBA00022777"/>
    </source>
</evidence>
<dbReference type="InterPro" id="IPR000719">
    <property type="entry name" value="Prot_kinase_dom"/>
</dbReference>
<evidence type="ECO:0000259" key="11">
    <source>
        <dbReference type="PROSITE" id="PS50001"/>
    </source>
</evidence>
<evidence type="ECO:0000313" key="13">
    <source>
        <dbReference type="EMBL" id="ADY44736.1"/>
    </source>
</evidence>
<evidence type="ECO:0000259" key="12">
    <source>
        <dbReference type="PROSITE" id="PS50011"/>
    </source>
</evidence>
<feature type="compositionally biased region" description="Basic residues" evidence="10">
    <location>
        <begin position="525"/>
        <end position="542"/>
    </location>
</feature>
<feature type="compositionally biased region" description="Basic residues" evidence="10">
    <location>
        <begin position="488"/>
        <end position="498"/>
    </location>
</feature>
<dbReference type="PROSITE" id="PS00109">
    <property type="entry name" value="PROTEIN_KINASE_TYR"/>
    <property type="match status" value="1"/>
</dbReference>
<dbReference type="InterPro" id="IPR011009">
    <property type="entry name" value="Kinase-like_dom_sf"/>
</dbReference>
<dbReference type="InterPro" id="IPR008266">
    <property type="entry name" value="Tyr_kinase_AS"/>
</dbReference>
<dbReference type="FunFam" id="3.30.200.20:FF:000518">
    <property type="entry name" value="Tyrosine-protein kinase"/>
    <property type="match status" value="1"/>
</dbReference>
<evidence type="ECO:0000256" key="6">
    <source>
        <dbReference type="ARBA" id="ARBA00051245"/>
    </source>
</evidence>
<dbReference type="Gene3D" id="3.30.200.20">
    <property type="entry name" value="Phosphorylase Kinase, domain 1"/>
    <property type="match status" value="1"/>
</dbReference>
<organism evidence="13">
    <name type="scientific">Ascaris suum</name>
    <name type="common">Pig roundworm</name>
    <name type="synonym">Ascaris lumbricoides</name>
    <dbReference type="NCBI Taxonomy" id="6253"/>
    <lineage>
        <taxon>Eukaryota</taxon>
        <taxon>Metazoa</taxon>
        <taxon>Ecdysozoa</taxon>
        <taxon>Nematoda</taxon>
        <taxon>Chromadorea</taxon>
        <taxon>Rhabditida</taxon>
        <taxon>Spirurina</taxon>
        <taxon>Ascaridomorpha</taxon>
        <taxon>Ascaridoidea</taxon>
        <taxon>Ascarididae</taxon>
        <taxon>Ascaris</taxon>
    </lineage>
</organism>
<dbReference type="PROSITE" id="PS50011">
    <property type="entry name" value="PROTEIN_KINASE_DOM"/>
    <property type="match status" value="1"/>
</dbReference>
<reference evidence="13" key="1">
    <citation type="journal article" date="2011" name="Genome Res.">
        <title>Deep small RNA sequencing from the nematode Ascaris reveals conservation, functional diversification, and novel developmental profiles.</title>
        <authorList>
            <person name="Wang J."/>
            <person name="Czech B."/>
            <person name="Crunk A."/>
            <person name="Wallace A."/>
            <person name="Mitreva M."/>
            <person name="Hannon G.J."/>
            <person name="Davis R.E."/>
        </authorList>
    </citation>
    <scope>NUCLEOTIDE SEQUENCE</scope>
</reference>
<evidence type="ECO:0000256" key="2">
    <source>
        <dbReference type="ARBA" id="ARBA00022741"/>
    </source>
</evidence>
<evidence type="ECO:0000256" key="4">
    <source>
        <dbReference type="ARBA" id="ARBA00022840"/>
    </source>
</evidence>
<keyword evidence="5 9" id="KW-0829">Tyrosine-protein kinase</keyword>
<dbReference type="InterPro" id="IPR036860">
    <property type="entry name" value="SH2_dom_sf"/>
</dbReference>
<feature type="domain" description="Protein kinase" evidence="12">
    <location>
        <begin position="170"/>
        <end position="430"/>
    </location>
</feature>
<evidence type="ECO:0000256" key="9">
    <source>
        <dbReference type="RuleBase" id="RU362096"/>
    </source>
</evidence>
<dbReference type="InterPro" id="IPR001245">
    <property type="entry name" value="Ser-Thr/Tyr_kinase_cat_dom"/>
</dbReference>
<dbReference type="InterPro" id="IPR050198">
    <property type="entry name" value="Non-receptor_tyrosine_kinases"/>
</dbReference>
<evidence type="ECO:0000256" key="5">
    <source>
        <dbReference type="ARBA" id="ARBA00023137"/>
    </source>
</evidence>
<protein>
    <recommendedName>
        <fullName evidence="9">Tyrosine-protein kinase</fullName>
        <ecNumber evidence="9">2.7.10.2</ecNumber>
    </recommendedName>
</protein>
<evidence type="ECO:0000256" key="1">
    <source>
        <dbReference type="ARBA" id="ARBA00022679"/>
    </source>
</evidence>
<dbReference type="Pfam" id="PF07714">
    <property type="entry name" value="PK_Tyr_Ser-Thr"/>
    <property type="match status" value="1"/>
</dbReference>
<proteinExistence type="evidence at transcript level"/>
<accession>F1L3N2</accession>
<keyword evidence="1 9" id="KW-0808">Transferase</keyword>
<comment type="catalytic activity">
    <reaction evidence="6 9">
        <text>L-tyrosyl-[protein] + ATP = O-phospho-L-tyrosyl-[protein] + ADP + H(+)</text>
        <dbReference type="Rhea" id="RHEA:10596"/>
        <dbReference type="Rhea" id="RHEA-COMP:10136"/>
        <dbReference type="Rhea" id="RHEA-COMP:20101"/>
        <dbReference type="ChEBI" id="CHEBI:15378"/>
        <dbReference type="ChEBI" id="CHEBI:30616"/>
        <dbReference type="ChEBI" id="CHEBI:46858"/>
        <dbReference type="ChEBI" id="CHEBI:61978"/>
        <dbReference type="ChEBI" id="CHEBI:456216"/>
        <dbReference type="EC" id="2.7.10.2"/>
    </reaction>
</comment>
<dbReference type="GO" id="GO:0004715">
    <property type="term" value="F:non-membrane spanning protein tyrosine kinase activity"/>
    <property type="evidence" value="ECO:0007669"/>
    <property type="project" value="UniProtKB-EC"/>
</dbReference>
<dbReference type="AlphaFoldDB" id="F1L3N2"/>
<feature type="domain" description="SH2" evidence="11">
    <location>
        <begin position="59"/>
        <end position="158"/>
    </location>
</feature>
<dbReference type="SUPFAM" id="SSF55550">
    <property type="entry name" value="SH2 domain"/>
    <property type="match status" value="1"/>
</dbReference>
<dbReference type="GO" id="GO:0005524">
    <property type="term" value="F:ATP binding"/>
    <property type="evidence" value="ECO:0007669"/>
    <property type="project" value="UniProtKB-UniRule"/>
</dbReference>
<dbReference type="InterPro" id="IPR035849">
    <property type="entry name" value="Fes/Fps/Fer_SH2"/>
</dbReference>
<dbReference type="InterPro" id="IPR017441">
    <property type="entry name" value="Protein_kinase_ATP_BS"/>
</dbReference>
<keyword evidence="3 9" id="KW-0418">Kinase</keyword>
<dbReference type="EMBL" id="JI170719">
    <property type="protein sequence ID" value="ADY44736.1"/>
    <property type="molecule type" value="mRNA"/>
</dbReference>
<dbReference type="SUPFAM" id="SSF56112">
    <property type="entry name" value="Protein kinase-like (PK-like)"/>
    <property type="match status" value="1"/>
</dbReference>
<dbReference type="SMART" id="SM00219">
    <property type="entry name" value="TyrKc"/>
    <property type="match status" value="1"/>
</dbReference>
<dbReference type="InterPro" id="IPR020635">
    <property type="entry name" value="Tyr_kinase_cat_dom"/>
</dbReference>
<dbReference type="InterPro" id="IPR000980">
    <property type="entry name" value="SH2"/>
</dbReference>
<dbReference type="EC" id="2.7.10.2" evidence="9"/>
<dbReference type="PROSITE" id="PS00107">
    <property type="entry name" value="PROTEIN_KINASE_ATP"/>
    <property type="match status" value="1"/>
</dbReference>
<keyword evidence="7" id="KW-0727">SH2 domain</keyword>
<feature type="region of interest" description="Disordered" evidence="10">
    <location>
        <begin position="478"/>
        <end position="542"/>
    </location>
</feature>
<dbReference type="PROSITE" id="PS50001">
    <property type="entry name" value="SH2"/>
    <property type="match status" value="1"/>
</dbReference>
<evidence type="ECO:0000256" key="10">
    <source>
        <dbReference type="SAM" id="MobiDB-lite"/>
    </source>
</evidence>
<dbReference type="Gene3D" id="3.30.505.10">
    <property type="entry name" value="SH2 domain"/>
    <property type="match status" value="1"/>
</dbReference>
<dbReference type="PANTHER" id="PTHR24418">
    <property type="entry name" value="TYROSINE-PROTEIN KINASE"/>
    <property type="match status" value="1"/>
</dbReference>
<evidence type="ECO:0000256" key="8">
    <source>
        <dbReference type="PROSITE-ProRule" id="PRU10141"/>
    </source>
</evidence>
<keyword evidence="2 8" id="KW-0547">Nucleotide-binding</keyword>
<name>F1L3N2_ASCSU</name>
<comment type="similarity">
    <text evidence="9">Belongs to the protein kinase superfamily. Tyr protein kinase family.</text>
</comment>
<dbReference type="PRINTS" id="PR00109">
    <property type="entry name" value="TYRKINASE"/>
</dbReference>
<dbReference type="Gene3D" id="1.10.510.10">
    <property type="entry name" value="Transferase(Phosphotransferase) domain 1"/>
    <property type="match status" value="1"/>
</dbReference>
<feature type="binding site" evidence="8">
    <location>
        <position position="202"/>
    </location>
    <ligand>
        <name>ATP</name>
        <dbReference type="ChEBI" id="CHEBI:30616"/>
    </ligand>
</feature>
<dbReference type="CDD" id="cd00192">
    <property type="entry name" value="PTKc"/>
    <property type="match status" value="1"/>
</dbReference>
<keyword evidence="4 8" id="KW-0067">ATP-binding</keyword>
<sequence>MMYDKGSPNFDRTICHCLIESAWRLAGSAKKMKTGTTQECKTRRSTTTGSAAALEDEEYFHGLLPREDLTALLLENGDFLVRLSEPEPGEPRQIVLSMMYDKGSPNFELKHIVIHTTEDGKCKVDKKVYLSVPEMIETHLRNGEPLTAAKGTVLKRPITRQPWELSHDDITLVQKIGEGAFGEVHRGQLRLAARRQADVAIKIAKTDKMTKEKIKEMMKEARLMRNYDHPNIVKIYGVVVEREPLMIVMEFITGGALDEYLRKNGNRVRLEEKLSNMCAGAAWGIEYLHYMNCIHRDIAARNCLYTNRKHVKISDFGLSRKGDTYQLTTAKKLPIRWLSPETLASGLYTKKSDVYSFGIMVWEIFTNGSEPYQDMVNGEVQQKVLCGYRMDFPKSTPREVADMILTRCWDANPDKRWNMYQVAREFEAYTNVKPPLETAILIKRTRPKRVVKMVKKTPIKMRDKTADAPLSLDDTMATSADTTWSSKSRGKSSCRRSSKATGMVSPIKNNKKSKKAKVCPISTPKCKRSASKRPSLRPCKNR</sequence>
<dbReference type="CDD" id="cd10361">
    <property type="entry name" value="SH2_Fps_family"/>
    <property type="match status" value="1"/>
</dbReference>
<evidence type="ECO:0000256" key="7">
    <source>
        <dbReference type="PROSITE-ProRule" id="PRU00191"/>
    </source>
</evidence>
<dbReference type="FunFam" id="3.30.505.10:FF:000051">
    <property type="entry name" value="Tyrosine-protein kinase"/>
    <property type="match status" value="1"/>
</dbReference>